<gene>
    <name evidence="6" type="ORF">IP91_02451</name>
</gene>
<dbReference type="GO" id="GO:0016279">
    <property type="term" value="F:protein-lysine N-methyltransferase activity"/>
    <property type="evidence" value="ECO:0007669"/>
    <property type="project" value="InterPro"/>
</dbReference>
<dbReference type="InterPro" id="IPR026170">
    <property type="entry name" value="FAM173A/B"/>
</dbReference>
<evidence type="ECO:0000256" key="2">
    <source>
        <dbReference type="ARBA" id="ARBA00022679"/>
    </source>
</evidence>
<dbReference type="PANTHER" id="PTHR13610">
    <property type="entry name" value="METHYLTRANSFERASE DOMAIN-CONTAINING PROTEIN"/>
    <property type="match status" value="1"/>
</dbReference>
<reference evidence="6 7" key="1">
    <citation type="journal article" date="2015" name="Stand. Genomic Sci.">
        <title>Genomic Encyclopedia of Bacterial and Archaeal Type Strains, Phase III: the genomes of soil and plant-associated and newly described type strains.</title>
        <authorList>
            <person name="Whitman W.B."/>
            <person name="Woyke T."/>
            <person name="Klenk H.P."/>
            <person name="Zhou Y."/>
            <person name="Lilburn T.G."/>
            <person name="Beck B.J."/>
            <person name="De Vos P."/>
            <person name="Vandamme P."/>
            <person name="Eisen J.A."/>
            <person name="Garrity G."/>
            <person name="Hugenholtz P."/>
            <person name="Kyrpides N.C."/>
        </authorList>
    </citation>
    <scope>NUCLEOTIDE SEQUENCE [LARGE SCALE GENOMIC DNA]</scope>
    <source>
        <strain evidence="6 7">CGMCC 1.10822</strain>
    </source>
</reference>
<keyword evidence="7" id="KW-1185">Reference proteome</keyword>
<dbReference type="InterPro" id="IPR029063">
    <property type="entry name" value="SAM-dependent_MTases_sf"/>
</dbReference>
<feature type="transmembrane region" description="Helical" evidence="4">
    <location>
        <begin position="95"/>
        <end position="112"/>
    </location>
</feature>
<keyword evidence="4" id="KW-1133">Transmembrane helix</keyword>
<dbReference type="Pfam" id="PF13649">
    <property type="entry name" value="Methyltransf_25"/>
    <property type="match status" value="1"/>
</dbReference>
<dbReference type="InterPro" id="IPR041698">
    <property type="entry name" value="Methyltransf_25"/>
</dbReference>
<evidence type="ECO:0000256" key="3">
    <source>
        <dbReference type="ARBA" id="ARBA00022691"/>
    </source>
</evidence>
<proteinExistence type="predicted"/>
<feature type="domain" description="Methyltransferase" evidence="5">
    <location>
        <begin position="141"/>
        <end position="230"/>
    </location>
</feature>
<evidence type="ECO:0000313" key="6">
    <source>
        <dbReference type="EMBL" id="TWI66631.1"/>
    </source>
</evidence>
<sequence>MAAEPGWRLTPSRLLRLPAVRALLVQAGALLPTAGCAWLFDSAGRPLTLLEGVLLQGAIAMLATWKIGLAPWWRVIQLLFPLALLAALALRLPPVLFLIVFLVLLGWYWSTFRTQVPYYPSHPAVWRAVESQLPARAGLRIIDVGSGLGGFAMHLAAARPDAQCSGIELAPVPYLYSKWRARLTSNNARFIRGDYEKLHFGDYDVVFAYLSPAVMVALFAKAKREMKPGGLLMSYEFQIPPFKPDKTIDTTEGAPPVYVWVF</sequence>
<dbReference type="CDD" id="cd02440">
    <property type="entry name" value="AdoMet_MTases"/>
    <property type="match status" value="1"/>
</dbReference>
<keyword evidence="1 6" id="KW-0489">Methyltransferase</keyword>
<comment type="caution">
    <text evidence="6">The sequence shown here is derived from an EMBL/GenBank/DDBJ whole genome shotgun (WGS) entry which is preliminary data.</text>
</comment>
<evidence type="ECO:0000259" key="5">
    <source>
        <dbReference type="Pfam" id="PF13649"/>
    </source>
</evidence>
<dbReference type="PANTHER" id="PTHR13610:SF9">
    <property type="entry name" value="FI06469P"/>
    <property type="match status" value="1"/>
</dbReference>
<feature type="transmembrane region" description="Helical" evidence="4">
    <location>
        <begin position="205"/>
        <end position="222"/>
    </location>
</feature>
<dbReference type="AlphaFoldDB" id="A0A562RC53"/>
<dbReference type="SUPFAM" id="SSF53335">
    <property type="entry name" value="S-adenosyl-L-methionine-dependent methyltransferases"/>
    <property type="match status" value="1"/>
</dbReference>
<organism evidence="6 7">
    <name type="scientific">Pseudoduganella lurida</name>
    <dbReference type="NCBI Taxonomy" id="1036180"/>
    <lineage>
        <taxon>Bacteria</taxon>
        <taxon>Pseudomonadati</taxon>
        <taxon>Pseudomonadota</taxon>
        <taxon>Betaproteobacteria</taxon>
        <taxon>Burkholderiales</taxon>
        <taxon>Oxalobacteraceae</taxon>
        <taxon>Telluria group</taxon>
        <taxon>Pseudoduganella</taxon>
    </lineage>
</organism>
<dbReference type="Proteomes" id="UP000318431">
    <property type="component" value="Unassembled WGS sequence"/>
</dbReference>
<feature type="transmembrane region" description="Helical" evidence="4">
    <location>
        <begin position="20"/>
        <end position="40"/>
    </location>
</feature>
<dbReference type="Gene3D" id="3.40.50.150">
    <property type="entry name" value="Vaccinia Virus protein VP39"/>
    <property type="match status" value="1"/>
</dbReference>
<evidence type="ECO:0000256" key="4">
    <source>
        <dbReference type="SAM" id="Phobius"/>
    </source>
</evidence>
<dbReference type="GO" id="GO:0032259">
    <property type="term" value="P:methylation"/>
    <property type="evidence" value="ECO:0007669"/>
    <property type="project" value="UniProtKB-KW"/>
</dbReference>
<keyword evidence="4" id="KW-0472">Membrane</keyword>
<keyword evidence="3" id="KW-0949">S-adenosyl-L-methionine</keyword>
<evidence type="ECO:0000256" key="1">
    <source>
        <dbReference type="ARBA" id="ARBA00022603"/>
    </source>
</evidence>
<protein>
    <submittedName>
        <fullName evidence="6">Methyltransferase family protein</fullName>
    </submittedName>
</protein>
<dbReference type="EMBL" id="VLLB01000003">
    <property type="protein sequence ID" value="TWI66631.1"/>
    <property type="molecule type" value="Genomic_DNA"/>
</dbReference>
<dbReference type="OrthoDB" id="5611641at2"/>
<keyword evidence="2 6" id="KW-0808">Transferase</keyword>
<keyword evidence="4" id="KW-0812">Transmembrane</keyword>
<feature type="transmembrane region" description="Helical" evidence="4">
    <location>
        <begin position="47"/>
        <end position="65"/>
    </location>
</feature>
<name>A0A562RC53_9BURK</name>
<evidence type="ECO:0000313" key="7">
    <source>
        <dbReference type="Proteomes" id="UP000318431"/>
    </source>
</evidence>
<accession>A0A562RC53</accession>